<sequence length="78" mass="8790">MPKKLSNWVFRDVVGFLKAHGFGLHRVRGSEHFYKGVYGGEQRLVSVPFHGSKPIKPGTIKSIIVQSGIPETEWRADK</sequence>
<accession>A0A1F5VHK7</accession>
<evidence type="ECO:0000256" key="6">
    <source>
        <dbReference type="ARBA" id="ARBA00022884"/>
    </source>
</evidence>
<evidence type="ECO:0000256" key="4">
    <source>
        <dbReference type="ARBA" id="ARBA00022759"/>
    </source>
</evidence>
<evidence type="ECO:0000313" key="9">
    <source>
        <dbReference type="Proteomes" id="UP000179251"/>
    </source>
</evidence>
<dbReference type="AlphaFoldDB" id="A0A1F5VHK7"/>
<dbReference type="GO" id="GO:0016787">
    <property type="term" value="F:hydrolase activity"/>
    <property type="evidence" value="ECO:0007669"/>
    <property type="project" value="UniProtKB-KW"/>
</dbReference>
<proteinExistence type="inferred from homology"/>
<dbReference type="SUPFAM" id="SSF54786">
    <property type="entry name" value="YcfA/nrd intein domain"/>
    <property type="match status" value="1"/>
</dbReference>
<protein>
    <recommendedName>
        <fullName evidence="10">Toxin HicA</fullName>
    </recommendedName>
</protein>
<comment type="caution">
    <text evidence="8">The sequence shown here is derived from an EMBL/GenBank/DDBJ whole genome shotgun (WGS) entry which is preliminary data.</text>
</comment>
<keyword evidence="7" id="KW-0346">Stress response</keyword>
<evidence type="ECO:0000313" key="8">
    <source>
        <dbReference type="EMBL" id="OGF62906.1"/>
    </source>
</evidence>
<organism evidence="8 9">
    <name type="scientific">Candidatus Giovannonibacteria bacterium RIFCSPHIGHO2_01_FULL_45_23</name>
    <dbReference type="NCBI Taxonomy" id="1798325"/>
    <lineage>
        <taxon>Bacteria</taxon>
        <taxon>Candidatus Giovannoniibacteriota</taxon>
    </lineage>
</organism>
<dbReference type="InterPro" id="IPR012933">
    <property type="entry name" value="HicA_mRNA_interferase"/>
</dbReference>
<dbReference type="GO" id="GO:0004519">
    <property type="term" value="F:endonuclease activity"/>
    <property type="evidence" value="ECO:0007669"/>
    <property type="project" value="UniProtKB-KW"/>
</dbReference>
<evidence type="ECO:0000256" key="5">
    <source>
        <dbReference type="ARBA" id="ARBA00022801"/>
    </source>
</evidence>
<dbReference type="InterPro" id="IPR038570">
    <property type="entry name" value="HicA_sf"/>
</dbReference>
<keyword evidence="3" id="KW-0540">Nuclease</keyword>
<dbReference type="Pfam" id="PF07927">
    <property type="entry name" value="HicA_toxin"/>
    <property type="match status" value="1"/>
</dbReference>
<dbReference type="GO" id="GO:0003729">
    <property type="term" value="F:mRNA binding"/>
    <property type="evidence" value="ECO:0007669"/>
    <property type="project" value="InterPro"/>
</dbReference>
<evidence type="ECO:0000256" key="2">
    <source>
        <dbReference type="ARBA" id="ARBA00022649"/>
    </source>
</evidence>
<dbReference type="STRING" id="1798325.A2834_02385"/>
<keyword evidence="6" id="KW-0694">RNA-binding</keyword>
<comment type="similarity">
    <text evidence="1">Belongs to the HicA mRNA interferase family.</text>
</comment>
<dbReference type="Gene3D" id="3.30.920.30">
    <property type="entry name" value="Hypothetical protein"/>
    <property type="match status" value="1"/>
</dbReference>
<keyword evidence="2" id="KW-1277">Toxin-antitoxin system</keyword>
<gene>
    <name evidence="8" type="ORF">A2834_02385</name>
</gene>
<keyword evidence="5" id="KW-0378">Hydrolase</keyword>
<name>A0A1F5VHK7_9BACT</name>
<evidence type="ECO:0000256" key="1">
    <source>
        <dbReference type="ARBA" id="ARBA00006620"/>
    </source>
</evidence>
<evidence type="ECO:0000256" key="7">
    <source>
        <dbReference type="ARBA" id="ARBA00023016"/>
    </source>
</evidence>
<dbReference type="EMBL" id="MFHD01000010">
    <property type="protein sequence ID" value="OGF62906.1"/>
    <property type="molecule type" value="Genomic_DNA"/>
</dbReference>
<reference evidence="8 9" key="1">
    <citation type="journal article" date="2016" name="Nat. Commun.">
        <title>Thousands of microbial genomes shed light on interconnected biogeochemical processes in an aquifer system.</title>
        <authorList>
            <person name="Anantharaman K."/>
            <person name="Brown C.T."/>
            <person name="Hug L.A."/>
            <person name="Sharon I."/>
            <person name="Castelle C.J."/>
            <person name="Probst A.J."/>
            <person name="Thomas B.C."/>
            <person name="Singh A."/>
            <person name="Wilkins M.J."/>
            <person name="Karaoz U."/>
            <person name="Brodie E.L."/>
            <person name="Williams K.H."/>
            <person name="Hubbard S.S."/>
            <person name="Banfield J.F."/>
        </authorList>
    </citation>
    <scope>NUCLEOTIDE SEQUENCE [LARGE SCALE GENOMIC DNA]</scope>
</reference>
<dbReference type="Proteomes" id="UP000179251">
    <property type="component" value="Unassembled WGS sequence"/>
</dbReference>
<keyword evidence="4" id="KW-0255">Endonuclease</keyword>
<evidence type="ECO:0008006" key="10">
    <source>
        <dbReference type="Google" id="ProtNLM"/>
    </source>
</evidence>
<evidence type="ECO:0000256" key="3">
    <source>
        <dbReference type="ARBA" id="ARBA00022722"/>
    </source>
</evidence>